<dbReference type="GO" id="GO:0003824">
    <property type="term" value="F:catalytic activity"/>
    <property type="evidence" value="ECO:0007669"/>
    <property type="project" value="InterPro"/>
</dbReference>
<keyword evidence="2" id="KW-1185">Reference proteome</keyword>
<organism evidence="2 3">
    <name type="scientific">Dermatophagoides pteronyssinus</name>
    <name type="common">European house dust mite</name>
    <dbReference type="NCBI Taxonomy" id="6956"/>
    <lineage>
        <taxon>Eukaryota</taxon>
        <taxon>Metazoa</taxon>
        <taxon>Ecdysozoa</taxon>
        <taxon>Arthropoda</taxon>
        <taxon>Chelicerata</taxon>
        <taxon>Arachnida</taxon>
        <taxon>Acari</taxon>
        <taxon>Acariformes</taxon>
        <taxon>Sarcoptiformes</taxon>
        <taxon>Astigmata</taxon>
        <taxon>Psoroptidia</taxon>
        <taxon>Analgoidea</taxon>
        <taxon>Pyroglyphidae</taxon>
        <taxon>Dermatophagoidinae</taxon>
        <taxon>Dermatophagoides</taxon>
    </lineage>
</organism>
<gene>
    <name evidence="3" type="primary">LOC113798434</name>
</gene>
<dbReference type="Gene3D" id="3.60.10.10">
    <property type="entry name" value="Endonuclease/exonuclease/phosphatase"/>
    <property type="match status" value="1"/>
</dbReference>
<dbReference type="InterPro" id="IPR005135">
    <property type="entry name" value="Endo/exonuclease/phosphatase"/>
</dbReference>
<reference evidence="3" key="1">
    <citation type="submission" date="2025-08" db="UniProtKB">
        <authorList>
            <consortium name="RefSeq"/>
        </authorList>
    </citation>
    <scope>IDENTIFICATION</scope>
    <source>
        <strain evidence="3">Airmid</strain>
    </source>
</reference>
<dbReference type="AlphaFoldDB" id="A0A6P6YHL5"/>
<dbReference type="KEGG" id="dpte:113798434"/>
<sequence>MSGDFNSHHSFWHGNDTKKGQKLLNWIRELKLKVYSTPEPSFSRKNFLTSYIDLTLVNEQASELIDNFWQMKNRYSDHSAQIYTMKLTISSSATTSSLDDEQFQCEH</sequence>
<feature type="domain" description="Endonuclease/exonuclease/phosphatase" evidence="1">
    <location>
        <begin position="2"/>
        <end position="80"/>
    </location>
</feature>
<evidence type="ECO:0000313" key="3">
    <source>
        <dbReference type="RefSeq" id="XP_027204775.1"/>
    </source>
</evidence>
<dbReference type="Pfam" id="PF14529">
    <property type="entry name" value="Exo_endo_phos_2"/>
    <property type="match status" value="1"/>
</dbReference>
<dbReference type="Proteomes" id="UP000515146">
    <property type="component" value="Unplaced"/>
</dbReference>
<dbReference type="InParanoid" id="A0A6P6YHL5"/>
<evidence type="ECO:0000259" key="1">
    <source>
        <dbReference type="Pfam" id="PF14529"/>
    </source>
</evidence>
<dbReference type="SUPFAM" id="SSF56219">
    <property type="entry name" value="DNase I-like"/>
    <property type="match status" value="1"/>
</dbReference>
<protein>
    <submittedName>
        <fullName evidence="3">Uncharacterized protein LOC113798434</fullName>
    </submittedName>
</protein>
<dbReference type="InterPro" id="IPR036691">
    <property type="entry name" value="Endo/exonu/phosph_ase_sf"/>
</dbReference>
<accession>A0A6P6YHL5</accession>
<proteinExistence type="predicted"/>
<name>A0A6P6YHL5_DERPT</name>
<dbReference type="RefSeq" id="XP_027204775.1">
    <property type="nucleotide sequence ID" value="XM_027348974.1"/>
</dbReference>
<evidence type="ECO:0000313" key="2">
    <source>
        <dbReference type="Proteomes" id="UP000515146"/>
    </source>
</evidence>